<evidence type="ECO:0000313" key="1">
    <source>
        <dbReference type="EMBL" id="KFD61570.1"/>
    </source>
</evidence>
<accession>A0A085MWH4</accession>
<gene>
    <name evidence="1" type="ORF">M514_26258</name>
</gene>
<dbReference type="AlphaFoldDB" id="A0A085MWH4"/>
<protein>
    <submittedName>
        <fullName evidence="1">Uncharacterized protein</fullName>
    </submittedName>
</protein>
<proteinExistence type="predicted"/>
<organism evidence="1">
    <name type="scientific">Trichuris suis</name>
    <name type="common">pig whipworm</name>
    <dbReference type="NCBI Taxonomy" id="68888"/>
    <lineage>
        <taxon>Eukaryota</taxon>
        <taxon>Metazoa</taxon>
        <taxon>Ecdysozoa</taxon>
        <taxon>Nematoda</taxon>
        <taxon>Enoplea</taxon>
        <taxon>Dorylaimia</taxon>
        <taxon>Trichinellida</taxon>
        <taxon>Trichuridae</taxon>
        <taxon>Trichuris</taxon>
    </lineage>
</organism>
<dbReference type="EMBL" id="KL367619">
    <property type="protein sequence ID" value="KFD61570.1"/>
    <property type="molecule type" value="Genomic_DNA"/>
</dbReference>
<reference evidence="1" key="1">
    <citation type="journal article" date="2014" name="Nat. Genet.">
        <title>Genome and transcriptome of the porcine whipworm Trichuris suis.</title>
        <authorList>
            <person name="Jex A.R."/>
            <person name="Nejsum P."/>
            <person name="Schwarz E.M."/>
            <person name="Hu L."/>
            <person name="Young N.D."/>
            <person name="Hall R.S."/>
            <person name="Korhonen P.K."/>
            <person name="Liao S."/>
            <person name="Thamsborg S."/>
            <person name="Xia J."/>
            <person name="Xu P."/>
            <person name="Wang S."/>
            <person name="Scheerlinck J.P."/>
            <person name="Hofmann A."/>
            <person name="Sternberg P.W."/>
            <person name="Wang J."/>
            <person name="Gasser R.B."/>
        </authorList>
    </citation>
    <scope>NUCLEOTIDE SEQUENCE [LARGE SCALE GENOMIC DNA]</scope>
    <source>
        <strain evidence="1">DCEP-RM93F</strain>
    </source>
</reference>
<dbReference type="Proteomes" id="UP000030758">
    <property type="component" value="Unassembled WGS sequence"/>
</dbReference>
<name>A0A085MWH4_9BILA</name>
<sequence length="76" mass="8229">MPGLRRGDASGAWPAVGTGLRAAGKCPYARTRDSKLLFSVNEKGSFYTGIQCTPIIIVDYPNVDYPNLVEGQNLKL</sequence>